<feature type="binding site" evidence="14">
    <location>
        <position position="150"/>
    </location>
    <ligand>
        <name>Fe cation</name>
        <dbReference type="ChEBI" id="CHEBI:24875"/>
        <label>1</label>
    </ligand>
</feature>
<evidence type="ECO:0000256" key="1">
    <source>
        <dbReference type="ARBA" id="ARBA00004496"/>
    </source>
</evidence>
<comment type="similarity">
    <text evidence="3 15">Belongs to the myo-inositol oxygenase family.</text>
</comment>
<evidence type="ECO:0000256" key="6">
    <source>
        <dbReference type="ARBA" id="ARBA00022490"/>
    </source>
</evidence>
<evidence type="ECO:0000256" key="12">
    <source>
        <dbReference type="ARBA" id="ARBA00048271"/>
    </source>
</evidence>
<evidence type="ECO:0000256" key="14">
    <source>
        <dbReference type="PIRSR" id="PIRSR607828-2"/>
    </source>
</evidence>
<evidence type="ECO:0000256" key="3">
    <source>
        <dbReference type="ARBA" id="ARBA00005286"/>
    </source>
</evidence>
<comment type="cofactor">
    <cofactor evidence="14 15">
        <name>Fe cation</name>
        <dbReference type="ChEBI" id="CHEBI:24875"/>
    </cofactor>
    <text evidence="14 15">Binds 2 iron ions per subunit.</text>
</comment>
<evidence type="ECO:0000313" key="17">
    <source>
        <dbReference type="Proteomes" id="UP001202328"/>
    </source>
</evidence>
<comment type="catalytic activity">
    <reaction evidence="12 15">
        <text>myo-inositol + O2 = D-glucuronate + H2O + H(+)</text>
        <dbReference type="Rhea" id="RHEA:23696"/>
        <dbReference type="ChEBI" id="CHEBI:15377"/>
        <dbReference type="ChEBI" id="CHEBI:15378"/>
        <dbReference type="ChEBI" id="CHEBI:15379"/>
        <dbReference type="ChEBI" id="CHEBI:17268"/>
        <dbReference type="ChEBI" id="CHEBI:58720"/>
        <dbReference type="EC" id="1.13.99.1"/>
    </reaction>
</comment>
<evidence type="ECO:0000256" key="7">
    <source>
        <dbReference type="ARBA" id="ARBA00022644"/>
    </source>
</evidence>
<keyword evidence="7" id="KW-0060">Ascorbate biosynthesis</keyword>
<dbReference type="InterPro" id="IPR007828">
    <property type="entry name" value="Inositol_oxygenase"/>
</dbReference>
<evidence type="ECO:0000256" key="11">
    <source>
        <dbReference type="ARBA" id="ARBA00029668"/>
    </source>
</evidence>
<dbReference type="GO" id="GO:0019310">
    <property type="term" value="P:inositol catabolic process"/>
    <property type="evidence" value="ECO:0007669"/>
    <property type="project" value="UniProtKB-UniRule"/>
</dbReference>
<feature type="binding site" evidence="13">
    <location>
        <begin position="170"/>
        <end position="171"/>
    </location>
    <ligand>
        <name>substrate</name>
    </ligand>
</feature>
<dbReference type="Pfam" id="PF05153">
    <property type="entry name" value="MIOX"/>
    <property type="match status" value="1"/>
</dbReference>
<dbReference type="GO" id="GO:0005506">
    <property type="term" value="F:iron ion binding"/>
    <property type="evidence" value="ECO:0007669"/>
    <property type="project" value="InterPro"/>
</dbReference>
<comment type="pathway">
    <text evidence="2 15">Polyol metabolism; myo-inositol degradation into D-glucuronate; D-glucuronate from myo-inositol: step 1/1.</text>
</comment>
<dbReference type="AlphaFoldDB" id="A0AAD4SK49"/>
<feature type="binding site" evidence="13">
    <location>
        <begin position="111"/>
        <end position="113"/>
    </location>
    <ligand>
        <name>substrate</name>
    </ligand>
</feature>
<evidence type="ECO:0000256" key="9">
    <source>
        <dbReference type="ARBA" id="ARBA00023002"/>
    </source>
</evidence>
<feature type="binding site" evidence="13">
    <location>
        <position position="153"/>
    </location>
    <ligand>
        <name>substrate</name>
    </ligand>
</feature>
<reference evidence="16" key="1">
    <citation type="submission" date="2022-04" db="EMBL/GenBank/DDBJ databases">
        <title>A functionally conserved STORR gene fusion in Papaver species that diverged 16.8 million years ago.</title>
        <authorList>
            <person name="Catania T."/>
        </authorList>
    </citation>
    <scope>NUCLEOTIDE SEQUENCE</scope>
    <source>
        <strain evidence="16">S-188037</strain>
    </source>
</reference>
<feature type="binding site" evidence="14">
    <location>
        <position position="222"/>
    </location>
    <ligand>
        <name>Fe cation</name>
        <dbReference type="ChEBI" id="CHEBI:24875"/>
        <label>1</label>
    </ligand>
</feature>
<name>A0AAD4SK49_9MAGN</name>
<keyword evidence="6 15" id="KW-0963">Cytoplasm</keyword>
<organism evidence="16 17">
    <name type="scientific">Papaver atlanticum</name>
    <dbReference type="NCBI Taxonomy" id="357466"/>
    <lineage>
        <taxon>Eukaryota</taxon>
        <taxon>Viridiplantae</taxon>
        <taxon>Streptophyta</taxon>
        <taxon>Embryophyta</taxon>
        <taxon>Tracheophyta</taxon>
        <taxon>Spermatophyta</taxon>
        <taxon>Magnoliopsida</taxon>
        <taxon>Ranunculales</taxon>
        <taxon>Papaveraceae</taxon>
        <taxon>Papaveroideae</taxon>
        <taxon>Papaver</taxon>
    </lineage>
</organism>
<protein>
    <recommendedName>
        <fullName evidence="5 15">Inositol oxygenase</fullName>
        <ecNumber evidence="4 15">1.13.99.1</ecNumber>
    </recommendedName>
    <alternativeName>
        <fullName evidence="11 15">Myo-inositol oxygenase</fullName>
    </alternativeName>
</protein>
<dbReference type="EC" id="1.13.99.1" evidence="4 15"/>
<feature type="binding site" evidence="13">
    <location>
        <begin position="248"/>
        <end position="249"/>
    </location>
    <ligand>
        <name>substrate</name>
    </ligand>
</feature>
<dbReference type="PANTHER" id="PTHR12588:SF0">
    <property type="entry name" value="INOSITOL OXYGENASE"/>
    <property type="match status" value="1"/>
</dbReference>
<gene>
    <name evidence="16" type="ORF">MKW98_029271</name>
</gene>
<dbReference type="GO" id="GO:0019853">
    <property type="term" value="P:L-ascorbic acid biosynthetic process"/>
    <property type="evidence" value="ECO:0007669"/>
    <property type="project" value="UniProtKB-KW"/>
</dbReference>
<evidence type="ECO:0000313" key="16">
    <source>
        <dbReference type="EMBL" id="KAI3908721.1"/>
    </source>
</evidence>
<dbReference type="GO" id="GO:0005737">
    <property type="term" value="C:cytoplasm"/>
    <property type="evidence" value="ECO:0007669"/>
    <property type="project" value="UniProtKB-SubCell"/>
</dbReference>
<evidence type="ECO:0000256" key="13">
    <source>
        <dbReference type="PIRSR" id="PIRSR607828-1"/>
    </source>
</evidence>
<evidence type="ECO:0000256" key="8">
    <source>
        <dbReference type="ARBA" id="ARBA00022723"/>
    </source>
</evidence>
<feature type="binding site" evidence="13">
    <location>
        <position position="54"/>
    </location>
    <ligand>
        <name>substrate</name>
    </ligand>
</feature>
<comment type="subcellular location">
    <subcellularLocation>
        <location evidence="1 15">Cytoplasm</location>
    </subcellularLocation>
</comment>
<dbReference type="Proteomes" id="UP001202328">
    <property type="component" value="Unassembled WGS sequence"/>
</dbReference>
<dbReference type="PANTHER" id="PTHR12588">
    <property type="entry name" value="MYOINOSITOL OXYGENASE"/>
    <property type="match status" value="1"/>
</dbReference>
<dbReference type="SUPFAM" id="SSF109604">
    <property type="entry name" value="HD-domain/PDEase-like"/>
    <property type="match status" value="1"/>
</dbReference>
<evidence type="ECO:0000256" key="5">
    <source>
        <dbReference type="ARBA" id="ARBA00019269"/>
    </source>
</evidence>
<dbReference type="GO" id="GO:0050113">
    <property type="term" value="F:inositol oxygenase activity"/>
    <property type="evidence" value="ECO:0007669"/>
    <property type="project" value="UniProtKB-UniRule"/>
</dbReference>
<comment type="caution">
    <text evidence="16">The sequence shown here is derived from an EMBL/GenBank/DDBJ whole genome shotgun (WGS) entry which is preliminary data.</text>
</comment>
<feature type="binding site" evidence="14">
    <location>
        <position position="248"/>
    </location>
    <ligand>
        <name>Fe cation</name>
        <dbReference type="ChEBI" id="CHEBI:24875"/>
        <label>1</label>
    </ligand>
</feature>
<keyword evidence="9 15" id="KW-0560">Oxidoreductase</keyword>
<evidence type="ECO:0000256" key="15">
    <source>
        <dbReference type="RuleBase" id="RU367039"/>
    </source>
</evidence>
<dbReference type="EMBL" id="JAJJMB010010439">
    <property type="protein sequence ID" value="KAI3908721.1"/>
    <property type="molecule type" value="Genomic_DNA"/>
</dbReference>
<accession>A0AAD4SK49</accession>
<dbReference type="Gene3D" id="1.10.3210.10">
    <property type="entry name" value="Hypothetical protein af1432"/>
    <property type="match status" value="1"/>
</dbReference>
<keyword evidence="17" id="KW-1185">Reference proteome</keyword>
<evidence type="ECO:0000256" key="4">
    <source>
        <dbReference type="ARBA" id="ARBA00011919"/>
    </source>
</evidence>
<keyword evidence="8 14" id="KW-0479">Metal-binding</keyword>
<proteinExistence type="inferred from homology"/>
<evidence type="ECO:0000256" key="10">
    <source>
        <dbReference type="ARBA" id="ARBA00023004"/>
    </source>
</evidence>
<keyword evidence="10 14" id="KW-0408">Iron</keyword>
<feature type="binding site" evidence="14">
    <location>
        <position position="149"/>
    </location>
    <ligand>
        <name>Fe cation</name>
        <dbReference type="ChEBI" id="CHEBI:24875"/>
        <label>1</label>
    </ligand>
</feature>
<feature type="binding site" evidence="14">
    <location>
        <position position="124"/>
    </location>
    <ligand>
        <name>Fe cation</name>
        <dbReference type="ChEBI" id="CHEBI:24875"/>
        <label>1</label>
    </ligand>
</feature>
<feature type="binding site" evidence="14">
    <location>
        <position position="281"/>
    </location>
    <ligand>
        <name>Fe cation</name>
        <dbReference type="ChEBI" id="CHEBI:24875"/>
        <label>1</label>
    </ligand>
</feature>
<sequence>MTVIVPEPVVENNNLDHKEEITNGEEVTKEEQQDLKLDGGFKVPENNAFGHSFRDYEKESERKASVEEFYRTNHINQTYEFAIKKKEYYEKLDKTEMSIWECCELLNEFVDESDPDLDEPQIEHLLQTAEAIRRDYPNEDWLHLTALIHDLGKVLLHPAFGHQPQWSVVGDTFPLGCAFDENIVHHQYFKENPDNDNPLYNTKLGVYTENCGLDKVTMSWGHDEYMYLVSKGNNTTLPPAALFIIRFHSFYAMHRSGAYRHLMNDEDHEMLKWLHVFNKYDLYSKSKVRVNQEEVKPYYLSLIEKYFPAKLRW</sequence>
<evidence type="ECO:0000256" key="2">
    <source>
        <dbReference type="ARBA" id="ARBA00005167"/>
    </source>
</evidence>